<sequence length="381" mass="38826">MSRPTFQTLSVAPPSAGAHLPASAPRSRTPYVLGALAALLALAVLGGVCMGAYPVSPQALWHAFISADVPTNAQTDRAALVLFELRLPRVVLALLVGAGFGATGSALQALLRNPLADPGLIGVSSGAALGASLLIVFGAVLMPHLAAHLALPPVMAELFGADRLTACAAFAGALVVTLAVYRLATSNGRIVLPILLLAGVAANALAGAVIGTLSYLATDAQLRSLTFWSLGSLADAKWSTLATIAPFVLAGMAMIAAHTRSLNAMQLGELEAHYLGVPVRRVKHTILLASALAVGALVSTTGQIGFIGLVAPHCVRLACGPDQRVVLPGSMLLGALLTVTADLAARTLVAPAEIPLGVLTALLGAPFFILLIVRSRRQFGA</sequence>
<keyword evidence="4" id="KW-1003">Cell membrane</keyword>
<dbReference type="GO" id="GO:0005886">
    <property type="term" value="C:plasma membrane"/>
    <property type="evidence" value="ECO:0007669"/>
    <property type="project" value="UniProtKB-SubCell"/>
</dbReference>
<proteinExistence type="inferred from homology"/>
<evidence type="ECO:0000256" key="7">
    <source>
        <dbReference type="ARBA" id="ARBA00023136"/>
    </source>
</evidence>
<accession>A0A1A5XBV8</accession>
<dbReference type="InterPro" id="IPR037294">
    <property type="entry name" value="ABC_BtuC-like"/>
</dbReference>
<evidence type="ECO:0000256" key="1">
    <source>
        <dbReference type="ARBA" id="ARBA00004651"/>
    </source>
</evidence>
<dbReference type="AlphaFoldDB" id="A0A1A5XBV8"/>
<feature type="transmembrane region" description="Helical" evidence="9">
    <location>
        <begin position="354"/>
        <end position="373"/>
    </location>
</feature>
<dbReference type="Gene3D" id="1.10.3470.10">
    <property type="entry name" value="ABC transporter involved in vitamin B12 uptake, BtuC"/>
    <property type="match status" value="1"/>
</dbReference>
<evidence type="ECO:0000313" key="11">
    <source>
        <dbReference type="EMBL" id="SEJ21527.1"/>
    </source>
</evidence>
<dbReference type="OrthoDB" id="9782305at2"/>
<reference evidence="10 13" key="2">
    <citation type="submission" date="2018-05" db="EMBL/GenBank/DDBJ databases">
        <title>Genomic Encyclopedia of Type Strains, Phase IV (KMG-V): Genome sequencing to study the core and pangenomes of soil and plant-associated prokaryotes.</title>
        <authorList>
            <person name="Whitman W."/>
        </authorList>
    </citation>
    <scope>NUCLEOTIDE SEQUENCE [LARGE SCALE GENOMIC DNA]</scope>
    <source>
        <strain evidence="10 13">SIr-6563</strain>
    </source>
</reference>
<dbReference type="InterPro" id="IPR000522">
    <property type="entry name" value="ABC_transptr_permease_BtuC"/>
</dbReference>
<dbReference type="SUPFAM" id="SSF81345">
    <property type="entry name" value="ABC transporter involved in vitamin B12 uptake, BtuC"/>
    <property type="match status" value="1"/>
</dbReference>
<comment type="caution">
    <text evidence="11">The sequence shown here is derived from an EMBL/GenBank/DDBJ whole genome shotgun (WGS) entry which is preliminary data.</text>
</comment>
<evidence type="ECO:0000313" key="12">
    <source>
        <dbReference type="Proteomes" id="UP000183529"/>
    </source>
</evidence>
<dbReference type="CDD" id="cd06550">
    <property type="entry name" value="TM_ABC_iron-siderophores_like"/>
    <property type="match status" value="1"/>
</dbReference>
<feature type="transmembrane region" description="Helical" evidence="9">
    <location>
        <begin position="33"/>
        <end position="53"/>
    </location>
</feature>
<keyword evidence="3" id="KW-0813">Transport</keyword>
<comment type="subcellular location">
    <subcellularLocation>
        <location evidence="1">Cell membrane</location>
        <topology evidence="1">Multi-pass membrane protein</topology>
    </subcellularLocation>
</comment>
<feature type="region of interest" description="Disordered" evidence="8">
    <location>
        <begin position="1"/>
        <end position="22"/>
    </location>
</feature>
<feature type="transmembrane region" description="Helical" evidence="9">
    <location>
        <begin position="190"/>
        <end position="217"/>
    </location>
</feature>
<comment type="similarity">
    <text evidence="2">Belongs to the binding-protein-dependent transport system permease family. FecCD subfamily.</text>
</comment>
<feature type="compositionally biased region" description="Polar residues" evidence="8">
    <location>
        <begin position="1"/>
        <end position="10"/>
    </location>
</feature>
<dbReference type="Proteomes" id="UP000247515">
    <property type="component" value="Unassembled WGS sequence"/>
</dbReference>
<protein>
    <submittedName>
        <fullName evidence="11">Iron complex transport system permease protein</fullName>
    </submittedName>
</protein>
<evidence type="ECO:0000256" key="5">
    <source>
        <dbReference type="ARBA" id="ARBA00022692"/>
    </source>
</evidence>
<keyword evidence="7 9" id="KW-0472">Membrane</keyword>
<dbReference type="PANTHER" id="PTHR30472:SF25">
    <property type="entry name" value="ABC TRANSPORTER PERMEASE PROTEIN MJ0876-RELATED"/>
    <property type="match status" value="1"/>
</dbReference>
<dbReference type="GO" id="GO:0022857">
    <property type="term" value="F:transmembrane transporter activity"/>
    <property type="evidence" value="ECO:0007669"/>
    <property type="project" value="InterPro"/>
</dbReference>
<dbReference type="FunFam" id="1.10.3470.10:FF:000001">
    <property type="entry name" value="Vitamin B12 ABC transporter permease BtuC"/>
    <property type="match status" value="1"/>
</dbReference>
<dbReference type="Proteomes" id="UP000183529">
    <property type="component" value="Unassembled WGS sequence"/>
</dbReference>
<feature type="transmembrane region" description="Helical" evidence="9">
    <location>
        <begin position="90"/>
        <end position="111"/>
    </location>
</feature>
<evidence type="ECO:0000256" key="2">
    <source>
        <dbReference type="ARBA" id="ARBA00007935"/>
    </source>
</evidence>
<feature type="transmembrane region" description="Helical" evidence="9">
    <location>
        <begin position="163"/>
        <end position="184"/>
    </location>
</feature>
<dbReference type="GO" id="GO:0033214">
    <property type="term" value="P:siderophore-iron import into cell"/>
    <property type="evidence" value="ECO:0007669"/>
    <property type="project" value="TreeGrafter"/>
</dbReference>
<keyword evidence="13" id="KW-1185">Reference proteome</keyword>
<dbReference type="PANTHER" id="PTHR30472">
    <property type="entry name" value="FERRIC ENTEROBACTIN TRANSPORT SYSTEM PERMEASE PROTEIN"/>
    <property type="match status" value="1"/>
</dbReference>
<evidence type="ECO:0000256" key="9">
    <source>
        <dbReference type="SAM" id="Phobius"/>
    </source>
</evidence>
<dbReference type="EMBL" id="QJJV01000006">
    <property type="protein sequence ID" value="PXX17349.1"/>
    <property type="molecule type" value="Genomic_DNA"/>
</dbReference>
<name>A0A1A5XBV8_9BURK</name>
<evidence type="ECO:0000256" key="8">
    <source>
        <dbReference type="SAM" id="MobiDB-lite"/>
    </source>
</evidence>
<gene>
    <name evidence="10" type="ORF">C7400_10665</name>
    <name evidence="11" type="ORF">SAMN05216550_103188</name>
</gene>
<dbReference type="Pfam" id="PF01032">
    <property type="entry name" value="FecCD"/>
    <property type="match status" value="1"/>
</dbReference>
<evidence type="ECO:0000313" key="13">
    <source>
        <dbReference type="Proteomes" id="UP000247515"/>
    </source>
</evidence>
<keyword evidence="6 9" id="KW-1133">Transmembrane helix</keyword>
<feature type="transmembrane region" description="Helical" evidence="9">
    <location>
        <begin position="238"/>
        <end position="257"/>
    </location>
</feature>
<evidence type="ECO:0000256" key="4">
    <source>
        <dbReference type="ARBA" id="ARBA00022475"/>
    </source>
</evidence>
<organism evidence="11 12">
    <name type="scientific">Paraburkholderia tropica</name>
    <dbReference type="NCBI Taxonomy" id="92647"/>
    <lineage>
        <taxon>Bacteria</taxon>
        <taxon>Pseudomonadati</taxon>
        <taxon>Pseudomonadota</taxon>
        <taxon>Betaproteobacteria</taxon>
        <taxon>Burkholderiales</taxon>
        <taxon>Burkholderiaceae</taxon>
        <taxon>Paraburkholderia</taxon>
    </lineage>
</organism>
<evidence type="ECO:0000256" key="6">
    <source>
        <dbReference type="ARBA" id="ARBA00022989"/>
    </source>
</evidence>
<dbReference type="EMBL" id="FNZM01000003">
    <property type="protein sequence ID" value="SEJ21527.1"/>
    <property type="molecule type" value="Genomic_DNA"/>
</dbReference>
<reference evidence="11 12" key="1">
    <citation type="submission" date="2016-10" db="EMBL/GenBank/DDBJ databases">
        <authorList>
            <person name="Varghese N."/>
            <person name="Submissions S."/>
        </authorList>
    </citation>
    <scope>NUCLEOTIDE SEQUENCE [LARGE SCALE GENOMIC DNA]</scope>
    <source>
        <strain evidence="11 12">LMG 22274</strain>
    </source>
</reference>
<dbReference type="RefSeq" id="WP_065060921.1">
    <property type="nucleotide sequence ID" value="NZ_CADFGN010000001.1"/>
</dbReference>
<keyword evidence="5 9" id="KW-0812">Transmembrane</keyword>
<evidence type="ECO:0000313" key="10">
    <source>
        <dbReference type="EMBL" id="PXX17349.1"/>
    </source>
</evidence>
<evidence type="ECO:0000256" key="3">
    <source>
        <dbReference type="ARBA" id="ARBA00022448"/>
    </source>
</evidence>
<feature type="transmembrane region" description="Helical" evidence="9">
    <location>
        <begin position="286"/>
        <end position="313"/>
    </location>
</feature>